<protein>
    <recommendedName>
        <fullName evidence="8">alpha-1,2-Mannosidase</fullName>
        <ecNumber evidence="8">3.2.1.-</ecNumber>
    </recommendedName>
</protein>
<gene>
    <name evidence="11" type="ORF">SAPINGB_P004854</name>
</gene>
<evidence type="ECO:0000313" key="12">
    <source>
        <dbReference type="Proteomes" id="UP000398389"/>
    </source>
</evidence>
<sequence length="1571" mass="167254">MPVPLTVRIRRYRVQLIFIAVFFIFLFQYHKSSNFAPVTFPNEPPQQPIVHNVPVAEQEAVLPNKQLPKLNKEQDDISLDRTRPKKVAPKILEAPDVPFEEDVGVAGAAAEAATAAIAASKNEKPSSENTITNDNQPLKFPPSLGGGTITGNINIDRLNNANPNDINPKGKSSLPQLPSADDPLAPKYTPGDNIVYLPSNRHSTIRAIDRVLEPTYEDWITLEIIGTGNTNTRLDGIGGSFRPKVSKLPRSQNFPPSSIISLPSGGTTLPQIQATTFYTQSDSDRTERLRRLERAKEVFRIAWNQYRTHAWGYDEIKPVSQVAFNPFAGWAATLVDALDTMQIMGLTTEFQEAIELLKTIDFSSTFRIDIPLFETVIRYLGGLLSAYDLSNQSEKVLLDKAIQLADNLMGAFDTPNRFPRLHFKWEDTQQKYKERAGSSSNLAEFGSLSVEFTRLAQLTGNNTYYDAVDRLTQALARKAPGLSKPYLFPPGLDTSGCNLVPLDSNSESNAQKSQRNLPLAGETVVDAAESSASSSAVADGSISTIPLSLLSSNSITLSSSSTTISSPSSSFSSSSATQTTTPSATSTSTTSIPTSLSTTLTTPTSSSTSSNAVTSPTTSAGFSDSAASTSSPNIFQNQATVITQTQTPTTVAVSTVSPSTSFSVQNSASTISQVASENTVSVDSIVLVQNDPTAVTATLTQTSPGANAFFSSANNQNYIANNVYNGGNAVTPSLISVVSSNSLATGQIFIANPTPTFNINNVPTTVVLFNREEDSAGDDDESNAEDNSNKGVALERRQLGYTFQASTKVSVSGPGAVSVAAAAAAVVGGNNNGQARVYTKTVYASTPKAASTQASDVGSSAGSQAGLSGSQAGSLAGSFSGSNGFQAGSNAFSGNGFAQAFAQAGNAVAVANVNLNSPAVAFVAPTMVSSVQTLTHPSVQVQVNSGTQSAQVQSVSTTINQSPTVQSPYTITTTVKAPVQSQSPYTITTVIKASPSQETQEIQRSTQSTADVSLTSTLTSTFSSDASGSVQVQVGAQAGTSVAGQGSTQVQDFTSVEANGANIEVEATTSAQAGNVGTTTSAQGARQTTFYIASSASAFQSSPNSASVNAVGSVSTSIGDVGTSNYDTANDSDAISNDDSTTTGSLFDFSAYANKFDLSKMSLNSKFPFIKIRNSEAESSSFAKRGVIVPEIAQAESADNIEKRQSSSTTTSDGLQKVIAVYTGGQAVLTGCQSQDLVAKDSQNGSTLSMSGGTDSAYEYYLKEYILLNGADDSLRTLYTNTIDAANDNLVYKPMVEGDPDILFMGAVVNRENGFYQFDAQMSHLTCFVGGMYAMGSKIFNRPDDLEIARKLTQGCVWAYNSTRTGIMPESFTARRCPSSSSTCHFDFDTVDEVVQEDSTNILNSLHQQGISTESYDAYSFMTKPNVSVISDGNGGTRWPVDGNYDQPKSFIRMDCRYVLRPEALESVFYMYRITGEKIWQDQGWQMFESIVNASKIESGSGSIQGYSGISDVSDDRPLSQQPDKYLDSAESFWWAETLKYAYLLFADPDVISLDDYVLNTEAHPLRRRTA</sequence>
<organism evidence="11 12">
    <name type="scientific">Magnusiomyces paraingens</name>
    <dbReference type="NCBI Taxonomy" id="2606893"/>
    <lineage>
        <taxon>Eukaryota</taxon>
        <taxon>Fungi</taxon>
        <taxon>Dikarya</taxon>
        <taxon>Ascomycota</taxon>
        <taxon>Saccharomycotina</taxon>
        <taxon>Dipodascomycetes</taxon>
        <taxon>Dipodascales</taxon>
        <taxon>Dipodascaceae</taxon>
        <taxon>Magnusiomyces</taxon>
    </lineage>
</organism>
<dbReference type="PRINTS" id="PR00747">
    <property type="entry name" value="GLYHDRLASE47"/>
</dbReference>
<evidence type="ECO:0000256" key="5">
    <source>
        <dbReference type="ARBA" id="ARBA00023157"/>
    </source>
</evidence>
<dbReference type="InterPro" id="IPR001382">
    <property type="entry name" value="Glyco_hydro_47"/>
</dbReference>
<dbReference type="GO" id="GO:0005975">
    <property type="term" value="P:carbohydrate metabolic process"/>
    <property type="evidence" value="ECO:0007669"/>
    <property type="project" value="InterPro"/>
</dbReference>
<feature type="disulfide bond" evidence="7">
    <location>
        <begin position="1327"/>
        <end position="1356"/>
    </location>
</feature>
<evidence type="ECO:0000256" key="8">
    <source>
        <dbReference type="RuleBase" id="RU361193"/>
    </source>
</evidence>
<dbReference type="GeneID" id="43583669"/>
<dbReference type="GO" id="GO:0005783">
    <property type="term" value="C:endoplasmic reticulum"/>
    <property type="evidence" value="ECO:0007669"/>
    <property type="project" value="TreeGrafter"/>
</dbReference>
<feature type="binding site" evidence="6">
    <location>
        <position position="1561"/>
    </location>
    <ligand>
        <name>Ca(2+)</name>
        <dbReference type="ChEBI" id="CHEBI:29108"/>
    </ligand>
</feature>
<evidence type="ECO:0000313" key="11">
    <source>
        <dbReference type="EMBL" id="VVT56143.1"/>
    </source>
</evidence>
<dbReference type="OrthoDB" id="8118055at2759"/>
<accession>A0A5E8BXE3</accession>
<proteinExistence type="inferred from homology"/>
<dbReference type="Proteomes" id="UP000398389">
    <property type="component" value="Unassembled WGS sequence"/>
</dbReference>
<dbReference type="PANTHER" id="PTHR11742">
    <property type="entry name" value="MANNOSYL-OLIGOSACCHARIDE ALPHA-1,2-MANNOSIDASE-RELATED"/>
    <property type="match status" value="1"/>
</dbReference>
<keyword evidence="6" id="KW-0479">Metal-binding</keyword>
<dbReference type="EC" id="3.2.1.-" evidence="8"/>
<dbReference type="RefSeq" id="XP_031855460.1">
    <property type="nucleotide sequence ID" value="XM_031999569.1"/>
</dbReference>
<feature type="compositionally biased region" description="Polar residues" evidence="9">
    <location>
        <begin position="621"/>
        <end position="630"/>
    </location>
</feature>
<dbReference type="SUPFAM" id="SSF48225">
    <property type="entry name" value="Seven-hairpin glycosidases"/>
    <property type="match status" value="2"/>
</dbReference>
<feature type="compositionally biased region" description="Acidic residues" evidence="9">
    <location>
        <begin position="775"/>
        <end position="784"/>
    </location>
</feature>
<dbReference type="GO" id="GO:0004571">
    <property type="term" value="F:mannosyl-oligosaccharide 1,2-alpha-mannosidase activity"/>
    <property type="evidence" value="ECO:0007669"/>
    <property type="project" value="InterPro"/>
</dbReference>
<reference evidence="11 12" key="1">
    <citation type="submission" date="2019-09" db="EMBL/GenBank/DDBJ databases">
        <authorList>
            <person name="Brejova B."/>
        </authorList>
    </citation>
    <scope>NUCLEOTIDE SEQUENCE [LARGE SCALE GENOMIC DNA]</scope>
</reference>
<evidence type="ECO:0000256" key="2">
    <source>
        <dbReference type="ARBA" id="ARBA00004922"/>
    </source>
</evidence>
<comment type="pathway">
    <text evidence="2">Protein modification; protein glycosylation.</text>
</comment>
<evidence type="ECO:0000256" key="6">
    <source>
        <dbReference type="PIRSR" id="PIRSR601382-2"/>
    </source>
</evidence>
<comment type="cofactor">
    <cofactor evidence="1 6">
        <name>Ca(2+)</name>
        <dbReference type="ChEBI" id="CHEBI:29108"/>
    </cofactor>
</comment>
<keyword evidence="8" id="KW-0326">Glycosidase</keyword>
<evidence type="ECO:0000256" key="4">
    <source>
        <dbReference type="ARBA" id="ARBA00022801"/>
    </source>
</evidence>
<keyword evidence="10" id="KW-0472">Membrane</keyword>
<feature type="region of interest" description="Disordered" evidence="9">
    <location>
        <begin position="774"/>
        <end position="793"/>
    </location>
</feature>
<dbReference type="EMBL" id="CABVLU010000004">
    <property type="protein sequence ID" value="VVT56143.1"/>
    <property type="molecule type" value="Genomic_DNA"/>
</dbReference>
<feature type="compositionally biased region" description="Polar residues" evidence="9">
    <location>
        <begin position="503"/>
        <end position="516"/>
    </location>
</feature>
<evidence type="ECO:0000256" key="7">
    <source>
        <dbReference type="PIRSR" id="PIRSR601382-3"/>
    </source>
</evidence>
<dbReference type="Gene3D" id="1.50.10.10">
    <property type="match status" value="2"/>
</dbReference>
<evidence type="ECO:0000256" key="10">
    <source>
        <dbReference type="SAM" id="Phobius"/>
    </source>
</evidence>
<keyword evidence="10" id="KW-1133">Transmembrane helix</keyword>
<evidence type="ECO:0000256" key="3">
    <source>
        <dbReference type="ARBA" id="ARBA00007658"/>
    </source>
</evidence>
<keyword evidence="5 7" id="KW-1015">Disulfide bond</keyword>
<comment type="similarity">
    <text evidence="3 8">Belongs to the glycosyl hydrolase 47 family.</text>
</comment>
<keyword evidence="6" id="KW-0106">Calcium</keyword>
<name>A0A5E8BXE3_9ASCO</name>
<dbReference type="InterPro" id="IPR012341">
    <property type="entry name" value="6hp_glycosidase-like_sf"/>
</dbReference>
<dbReference type="InterPro" id="IPR050749">
    <property type="entry name" value="Glycosyl_Hydrolase_47"/>
</dbReference>
<feature type="region of interest" description="Disordered" evidence="9">
    <location>
        <begin position="563"/>
        <end position="630"/>
    </location>
</feature>
<feature type="region of interest" description="Disordered" evidence="9">
    <location>
        <begin position="499"/>
        <end position="518"/>
    </location>
</feature>
<evidence type="ECO:0000256" key="9">
    <source>
        <dbReference type="SAM" id="MobiDB-lite"/>
    </source>
</evidence>
<dbReference type="GO" id="GO:0016020">
    <property type="term" value="C:membrane"/>
    <property type="evidence" value="ECO:0007669"/>
    <property type="project" value="InterPro"/>
</dbReference>
<keyword evidence="12" id="KW-1185">Reference proteome</keyword>
<evidence type="ECO:0000256" key="1">
    <source>
        <dbReference type="ARBA" id="ARBA00001913"/>
    </source>
</evidence>
<feature type="region of interest" description="Disordered" evidence="9">
    <location>
        <begin position="119"/>
        <end position="183"/>
    </location>
</feature>
<keyword evidence="4 8" id="KW-0378">Hydrolase</keyword>
<dbReference type="Pfam" id="PF01532">
    <property type="entry name" value="Glyco_hydro_47"/>
    <property type="match status" value="2"/>
</dbReference>
<keyword evidence="10" id="KW-0812">Transmembrane</keyword>
<feature type="transmembrane region" description="Helical" evidence="10">
    <location>
        <begin position="12"/>
        <end position="30"/>
    </location>
</feature>
<dbReference type="GO" id="GO:0005509">
    <property type="term" value="F:calcium ion binding"/>
    <property type="evidence" value="ECO:0007669"/>
    <property type="project" value="InterPro"/>
</dbReference>
<dbReference type="GO" id="GO:0036503">
    <property type="term" value="P:ERAD pathway"/>
    <property type="evidence" value="ECO:0007669"/>
    <property type="project" value="UniProtKB-ARBA"/>
</dbReference>
<dbReference type="InterPro" id="IPR036026">
    <property type="entry name" value="Seven-hairpin_glycosidases"/>
</dbReference>
<feature type="compositionally biased region" description="Polar residues" evidence="9">
    <location>
        <begin position="127"/>
        <end position="136"/>
    </location>
</feature>
<feature type="compositionally biased region" description="Low complexity" evidence="9">
    <location>
        <begin position="563"/>
        <end position="620"/>
    </location>
</feature>
<dbReference type="PANTHER" id="PTHR11742:SF103">
    <property type="entry name" value="ENDOPLASMIC RETICULUM MANNOSIDASE MNL2-RELATED"/>
    <property type="match status" value="1"/>
</dbReference>